<dbReference type="Gene3D" id="1.20.58.340">
    <property type="entry name" value="Magnesium transport protein CorA, transmembrane region"/>
    <property type="match status" value="1"/>
</dbReference>
<dbReference type="PANTHER" id="PTHR46494">
    <property type="entry name" value="CORA FAMILY METAL ION TRANSPORTER (EUROFUNG)"/>
    <property type="match status" value="1"/>
</dbReference>
<sequence length="315" mass="35423">MSQSKEGSTSESAAVDEAPGNSGKPSSITDSATTRSLKLSNTSSADDDVSQQLEQLKALNQKHTQMTNLLQNKFEILVDISKEASILLENVRDGWKAEHPSRLLTGITAFQVRMYWATDSWATGWKETLDKLSAAVSVTPESIEGEKQLEGLMYDPDLKRTRTYFKVLQILRIFSDIIETANVDFESFSDECSTKSYESIRDGCFWRSAEEELVLNHNWAVVKAFHKERTKKLLLQTSAMSREIESLRDGLFNAQSVKEAQKSRELNKIMMVFTVVTIVFLPPSFVATFFGVDVFHSASDGQTRKIFWTVFSSLG</sequence>
<accession>A0AAD9HS60</accession>
<keyword evidence="8" id="KW-1185">Reference proteome</keyword>
<dbReference type="InterPro" id="IPR045863">
    <property type="entry name" value="CorA_TM1_TM2"/>
</dbReference>
<dbReference type="GO" id="GO:0015095">
    <property type="term" value="F:magnesium ion transmembrane transporter activity"/>
    <property type="evidence" value="ECO:0007669"/>
    <property type="project" value="TreeGrafter"/>
</dbReference>
<feature type="compositionally biased region" description="Polar residues" evidence="5">
    <location>
        <begin position="1"/>
        <end position="12"/>
    </location>
</feature>
<dbReference type="AlphaFoldDB" id="A0AAD9HS60"/>
<dbReference type="GO" id="GO:0050897">
    <property type="term" value="F:cobalt ion binding"/>
    <property type="evidence" value="ECO:0007669"/>
    <property type="project" value="TreeGrafter"/>
</dbReference>
<feature type="region of interest" description="Disordered" evidence="5">
    <location>
        <begin position="1"/>
        <end position="48"/>
    </location>
</feature>
<keyword evidence="4 6" id="KW-0472">Membrane</keyword>
<evidence type="ECO:0000256" key="4">
    <source>
        <dbReference type="ARBA" id="ARBA00023136"/>
    </source>
</evidence>
<dbReference type="InterPro" id="IPR002523">
    <property type="entry name" value="MgTranspt_CorA/ZnTranspt_ZntB"/>
</dbReference>
<dbReference type="GO" id="GO:0005886">
    <property type="term" value="C:plasma membrane"/>
    <property type="evidence" value="ECO:0007669"/>
    <property type="project" value="UniProtKB-SubCell"/>
</dbReference>
<name>A0AAD9HS60_9PEZI</name>
<proteinExistence type="predicted"/>
<evidence type="ECO:0000256" key="1">
    <source>
        <dbReference type="ARBA" id="ARBA00004651"/>
    </source>
</evidence>
<evidence type="ECO:0000256" key="3">
    <source>
        <dbReference type="ARBA" id="ARBA00022989"/>
    </source>
</evidence>
<reference evidence="7" key="1">
    <citation type="submission" date="2021-06" db="EMBL/GenBank/DDBJ databases">
        <title>Comparative genomics, transcriptomics and evolutionary studies reveal genomic signatures of adaptation to plant cell wall in hemibiotrophic fungi.</title>
        <authorList>
            <consortium name="DOE Joint Genome Institute"/>
            <person name="Baroncelli R."/>
            <person name="Diaz J.F."/>
            <person name="Benocci T."/>
            <person name="Peng M."/>
            <person name="Battaglia E."/>
            <person name="Haridas S."/>
            <person name="Andreopoulos W."/>
            <person name="Labutti K."/>
            <person name="Pangilinan J."/>
            <person name="Floch G.L."/>
            <person name="Makela M.R."/>
            <person name="Henrissat B."/>
            <person name="Grigoriev I.V."/>
            <person name="Crouch J.A."/>
            <person name="De Vries R.P."/>
            <person name="Sukno S.A."/>
            <person name="Thon M.R."/>
        </authorList>
    </citation>
    <scope>NUCLEOTIDE SEQUENCE</scope>
    <source>
        <strain evidence="7">MAFF235873</strain>
    </source>
</reference>
<keyword evidence="3 6" id="KW-1133">Transmembrane helix</keyword>
<dbReference type="Proteomes" id="UP001232148">
    <property type="component" value="Unassembled WGS sequence"/>
</dbReference>
<evidence type="ECO:0000256" key="5">
    <source>
        <dbReference type="SAM" id="MobiDB-lite"/>
    </source>
</evidence>
<organism evidence="7 8">
    <name type="scientific">Colletotrichum zoysiae</name>
    <dbReference type="NCBI Taxonomy" id="1216348"/>
    <lineage>
        <taxon>Eukaryota</taxon>
        <taxon>Fungi</taxon>
        <taxon>Dikarya</taxon>
        <taxon>Ascomycota</taxon>
        <taxon>Pezizomycotina</taxon>
        <taxon>Sordariomycetes</taxon>
        <taxon>Hypocreomycetidae</taxon>
        <taxon>Glomerellales</taxon>
        <taxon>Glomerellaceae</taxon>
        <taxon>Colletotrichum</taxon>
        <taxon>Colletotrichum graminicola species complex</taxon>
    </lineage>
</organism>
<evidence type="ECO:0008006" key="9">
    <source>
        <dbReference type="Google" id="ProtNLM"/>
    </source>
</evidence>
<evidence type="ECO:0000313" key="8">
    <source>
        <dbReference type="Proteomes" id="UP001232148"/>
    </source>
</evidence>
<feature type="transmembrane region" description="Helical" evidence="6">
    <location>
        <begin position="269"/>
        <end position="292"/>
    </location>
</feature>
<protein>
    <recommendedName>
        <fullName evidence="9">CorA-like Mg2+ transporter</fullName>
    </recommendedName>
</protein>
<comment type="caution">
    <text evidence="7">The sequence shown here is derived from an EMBL/GenBank/DDBJ whole genome shotgun (WGS) entry which is preliminary data.</text>
</comment>
<dbReference type="PANTHER" id="PTHR46494:SF1">
    <property type="entry name" value="CORA FAMILY METAL ION TRANSPORTER (EUROFUNG)"/>
    <property type="match status" value="1"/>
</dbReference>
<dbReference type="GO" id="GO:0000287">
    <property type="term" value="F:magnesium ion binding"/>
    <property type="evidence" value="ECO:0007669"/>
    <property type="project" value="TreeGrafter"/>
</dbReference>
<gene>
    <name evidence="7" type="ORF">LX32DRAFT_724632</name>
</gene>
<feature type="compositionally biased region" description="Polar residues" evidence="5">
    <location>
        <begin position="23"/>
        <end position="48"/>
    </location>
</feature>
<comment type="subcellular location">
    <subcellularLocation>
        <location evidence="1">Cell membrane</location>
        <topology evidence="1">Multi-pass membrane protein</topology>
    </subcellularLocation>
</comment>
<dbReference type="GO" id="GO:0015087">
    <property type="term" value="F:cobalt ion transmembrane transporter activity"/>
    <property type="evidence" value="ECO:0007669"/>
    <property type="project" value="TreeGrafter"/>
</dbReference>
<dbReference type="EMBL" id="MU842816">
    <property type="protein sequence ID" value="KAK2034148.1"/>
    <property type="molecule type" value="Genomic_DNA"/>
</dbReference>
<evidence type="ECO:0000313" key="7">
    <source>
        <dbReference type="EMBL" id="KAK2034148.1"/>
    </source>
</evidence>
<dbReference type="Pfam" id="PF01544">
    <property type="entry name" value="CorA"/>
    <property type="match status" value="1"/>
</dbReference>
<keyword evidence="2 6" id="KW-0812">Transmembrane</keyword>
<dbReference type="SUPFAM" id="SSF144083">
    <property type="entry name" value="Magnesium transport protein CorA, transmembrane region"/>
    <property type="match status" value="1"/>
</dbReference>
<evidence type="ECO:0000256" key="2">
    <source>
        <dbReference type="ARBA" id="ARBA00022692"/>
    </source>
</evidence>
<evidence type="ECO:0000256" key="6">
    <source>
        <dbReference type="SAM" id="Phobius"/>
    </source>
</evidence>